<sequence length="165" mass="19037">MFRSCQRSAFHLEVQDIYETPEESEPFRRFLVGEPDDFAWLQSWLDLVREATDRGVLFTRVRVVTEPHVDYVRWSLAVSPLNIRAGEDIRYLPRRLVDLDELPADDYWLFDGNVVAYTLFRPDGTASGAAVTADPTQVEHCAATRDMVWRKAVPYSDYHRTDGAP</sequence>
<feature type="domain" description="DUF6879" evidence="1">
    <location>
        <begin position="1"/>
        <end position="159"/>
    </location>
</feature>
<dbReference type="EMBL" id="LWGR01000005">
    <property type="protein sequence ID" value="KZM74371.1"/>
    <property type="molecule type" value="Genomic_DNA"/>
</dbReference>
<protein>
    <recommendedName>
        <fullName evidence="1">DUF6879 domain-containing protein</fullName>
    </recommendedName>
</protein>
<gene>
    <name evidence="3" type="ORF">AWN90_25145</name>
    <name evidence="2" type="ORF">CRH09_23645</name>
</gene>
<evidence type="ECO:0000313" key="4">
    <source>
        <dbReference type="Proteomes" id="UP000076512"/>
    </source>
</evidence>
<organism evidence="3 4">
    <name type="scientific">Nocardia terpenica</name>
    <dbReference type="NCBI Taxonomy" id="455432"/>
    <lineage>
        <taxon>Bacteria</taxon>
        <taxon>Bacillati</taxon>
        <taxon>Actinomycetota</taxon>
        <taxon>Actinomycetes</taxon>
        <taxon>Mycobacteriales</taxon>
        <taxon>Nocardiaceae</taxon>
        <taxon>Nocardia</taxon>
    </lineage>
</organism>
<accession>A0A164NHI1</accession>
<dbReference type="AlphaFoldDB" id="A0A164NHI1"/>
<proteinExistence type="predicted"/>
<dbReference type="OrthoDB" id="3821358at2"/>
<dbReference type="EMBL" id="CP023778">
    <property type="protein sequence ID" value="ATL68734.1"/>
    <property type="molecule type" value="Genomic_DNA"/>
</dbReference>
<evidence type="ECO:0000313" key="2">
    <source>
        <dbReference type="EMBL" id="ATL68734.1"/>
    </source>
</evidence>
<dbReference type="Proteomes" id="UP000221961">
    <property type="component" value="Chromosome"/>
</dbReference>
<evidence type="ECO:0000259" key="1">
    <source>
        <dbReference type="Pfam" id="PF21806"/>
    </source>
</evidence>
<dbReference type="Proteomes" id="UP000076512">
    <property type="component" value="Unassembled WGS sequence"/>
</dbReference>
<evidence type="ECO:0000313" key="5">
    <source>
        <dbReference type="Proteomes" id="UP000221961"/>
    </source>
</evidence>
<dbReference type="Pfam" id="PF21806">
    <property type="entry name" value="DUF6879"/>
    <property type="match status" value="1"/>
</dbReference>
<reference evidence="3 4" key="1">
    <citation type="submission" date="2016-04" db="EMBL/GenBank/DDBJ databases">
        <authorList>
            <person name="Evans L.H."/>
            <person name="Alamgir A."/>
            <person name="Owens N."/>
            <person name="Weber N.D."/>
            <person name="Virtaneva K."/>
            <person name="Barbian K."/>
            <person name="Babar A."/>
            <person name="Rosenke K."/>
        </authorList>
    </citation>
    <scope>NUCLEOTIDE SEQUENCE [LARGE SCALE GENOMIC DNA]</scope>
    <source>
        <strain evidence="3 4">IFM 0406</strain>
    </source>
</reference>
<dbReference type="InterPro" id="IPR049244">
    <property type="entry name" value="DUF6879"/>
</dbReference>
<keyword evidence="4" id="KW-1185">Reference proteome</keyword>
<reference evidence="2 5" key="2">
    <citation type="submission" date="2017-10" db="EMBL/GenBank/DDBJ databases">
        <title>Comparative genomics between pathogenic Norcardia.</title>
        <authorList>
            <person name="Zeng L."/>
        </authorList>
    </citation>
    <scope>NUCLEOTIDE SEQUENCE [LARGE SCALE GENOMIC DNA]</scope>
    <source>
        <strain evidence="2 5">NC_YFY_NT001</strain>
    </source>
</reference>
<evidence type="ECO:0000313" key="3">
    <source>
        <dbReference type="EMBL" id="KZM74371.1"/>
    </source>
</evidence>
<dbReference type="KEGG" id="ntp:CRH09_23645"/>
<dbReference type="STRING" id="455432.AWN90_25145"/>
<name>A0A164NHI1_9NOCA</name>